<keyword evidence="1" id="KW-0472">Membrane</keyword>
<name>A0ABX8GYZ1_9BACT</name>
<evidence type="ECO:0000313" key="2">
    <source>
        <dbReference type="EMBL" id="QWG08496.1"/>
    </source>
</evidence>
<gene>
    <name evidence="2" type="ORF">KM029_06040</name>
</gene>
<accession>A0ABX8GYZ1</accession>
<keyword evidence="1" id="KW-0812">Transmembrane</keyword>
<evidence type="ECO:0000313" key="3">
    <source>
        <dbReference type="Proteomes" id="UP000682802"/>
    </source>
</evidence>
<reference evidence="2 3" key="1">
    <citation type="submission" date="2021-05" db="EMBL/GenBank/DDBJ databases">
        <title>Comparative genomic studies on the polysaccharide-degrading batcterial strains of the Flammeovirga genus.</title>
        <authorList>
            <person name="Zewei F."/>
            <person name="Zheng Z."/>
            <person name="Yu L."/>
            <person name="Ruyue G."/>
            <person name="Yanhong M."/>
            <person name="Yuanyuan C."/>
            <person name="Jingyan G."/>
            <person name="Wenjun H."/>
        </authorList>
    </citation>
    <scope>NUCLEOTIDE SEQUENCE [LARGE SCALE GENOMIC DNA]</scope>
    <source>
        <strain evidence="2 3">YS10</strain>
    </source>
</reference>
<dbReference type="EMBL" id="CP076128">
    <property type="protein sequence ID" value="QWG08496.1"/>
    <property type="molecule type" value="Genomic_DNA"/>
</dbReference>
<sequence length="57" mass="6138">MKKLLLIIVPIALLILDIKVIDSTIHADSLVGMIYASITVVLISIVTLGSYSLIKNS</sequence>
<dbReference type="RefSeq" id="WP_158630973.1">
    <property type="nucleotide sequence ID" value="NZ_CP076128.1"/>
</dbReference>
<dbReference type="Proteomes" id="UP000682802">
    <property type="component" value="Chromosome 1"/>
</dbReference>
<evidence type="ECO:0000256" key="1">
    <source>
        <dbReference type="SAM" id="Phobius"/>
    </source>
</evidence>
<protein>
    <recommendedName>
        <fullName evidence="4">CcmD family protein</fullName>
    </recommendedName>
</protein>
<keyword evidence="1" id="KW-1133">Transmembrane helix</keyword>
<feature type="transmembrane region" description="Helical" evidence="1">
    <location>
        <begin position="33"/>
        <end position="54"/>
    </location>
</feature>
<keyword evidence="3" id="KW-1185">Reference proteome</keyword>
<organism evidence="2 3">
    <name type="scientific">Flammeovirga kamogawensis</name>
    <dbReference type="NCBI Taxonomy" id="373891"/>
    <lineage>
        <taxon>Bacteria</taxon>
        <taxon>Pseudomonadati</taxon>
        <taxon>Bacteroidota</taxon>
        <taxon>Cytophagia</taxon>
        <taxon>Cytophagales</taxon>
        <taxon>Flammeovirgaceae</taxon>
        <taxon>Flammeovirga</taxon>
    </lineage>
</organism>
<proteinExistence type="predicted"/>
<evidence type="ECO:0008006" key="4">
    <source>
        <dbReference type="Google" id="ProtNLM"/>
    </source>
</evidence>